<dbReference type="Pfam" id="PF02283">
    <property type="entry name" value="CobU"/>
    <property type="match status" value="1"/>
</dbReference>
<dbReference type="GO" id="GO:0043752">
    <property type="term" value="F:adenosylcobinamide kinase activity"/>
    <property type="evidence" value="ECO:0007669"/>
    <property type="project" value="InterPro"/>
</dbReference>
<dbReference type="UniPathway" id="UPA00148">
    <property type="reaction ID" value="UER00236"/>
</dbReference>
<dbReference type="AlphaFoldDB" id="A0A1T2XA62"/>
<proteinExistence type="predicted"/>
<dbReference type="OrthoDB" id="2639509at2"/>
<name>A0A1T2XA62_9BACL</name>
<dbReference type="GO" id="GO:0009236">
    <property type="term" value="P:cobalamin biosynthetic process"/>
    <property type="evidence" value="ECO:0007669"/>
    <property type="project" value="UniProtKB-UniPathway"/>
</dbReference>
<dbReference type="GO" id="GO:0000166">
    <property type="term" value="F:nucleotide binding"/>
    <property type="evidence" value="ECO:0007669"/>
    <property type="project" value="InterPro"/>
</dbReference>
<reference evidence="1 2" key="1">
    <citation type="submission" date="2017-01" db="EMBL/GenBank/DDBJ databases">
        <title>Genome analysis of Paenibacillus selenitrireducens ES3-24.</title>
        <authorList>
            <person name="Xu D."/>
            <person name="Yao R."/>
            <person name="Zheng S."/>
        </authorList>
    </citation>
    <scope>NUCLEOTIDE SEQUENCE [LARGE SCALE GENOMIC DNA]</scope>
    <source>
        <strain evidence="1 2">ES3-24</strain>
    </source>
</reference>
<dbReference type="STRING" id="1324314.BVG16_16565"/>
<dbReference type="Gene3D" id="3.40.50.300">
    <property type="entry name" value="P-loop containing nucleotide triphosphate hydrolases"/>
    <property type="match status" value="1"/>
</dbReference>
<comment type="caution">
    <text evidence="1">The sequence shown here is derived from an EMBL/GenBank/DDBJ whole genome shotgun (WGS) entry which is preliminary data.</text>
</comment>
<sequence>MLMMITGGSGSGKTAFALKLAEKFDHAGIWLVSRWPDKDAEQIAESVYPWKIIETHPILPEIIDTINVNSNPFVTNSRVLVVDNIAVWLYHEAKLIAQREQDDDRMHRLMAERADTLIESITAYQGTILVITNEMNGYWDEVDIHKILFHHWLPIVNARLTAKCSQLFLLTSGVAVELTSRQVRLGGN</sequence>
<organism evidence="1 2">
    <name type="scientific">Paenibacillus selenitireducens</name>
    <dbReference type="NCBI Taxonomy" id="1324314"/>
    <lineage>
        <taxon>Bacteria</taxon>
        <taxon>Bacillati</taxon>
        <taxon>Bacillota</taxon>
        <taxon>Bacilli</taxon>
        <taxon>Bacillales</taxon>
        <taxon>Paenibacillaceae</taxon>
        <taxon>Paenibacillus</taxon>
    </lineage>
</organism>
<dbReference type="Proteomes" id="UP000190188">
    <property type="component" value="Unassembled WGS sequence"/>
</dbReference>
<dbReference type="InterPro" id="IPR027417">
    <property type="entry name" value="P-loop_NTPase"/>
</dbReference>
<dbReference type="EMBL" id="MSZX01000006">
    <property type="protein sequence ID" value="OPA76781.1"/>
    <property type="molecule type" value="Genomic_DNA"/>
</dbReference>
<accession>A0A1T2XA62</accession>
<keyword evidence="2" id="KW-1185">Reference proteome</keyword>
<protein>
    <submittedName>
        <fullName evidence="1">Uncharacterized protein</fullName>
    </submittedName>
</protein>
<evidence type="ECO:0000313" key="2">
    <source>
        <dbReference type="Proteomes" id="UP000190188"/>
    </source>
</evidence>
<gene>
    <name evidence="1" type="ORF">BVG16_16565</name>
</gene>
<evidence type="ECO:0000313" key="1">
    <source>
        <dbReference type="EMBL" id="OPA76781.1"/>
    </source>
</evidence>
<dbReference type="InterPro" id="IPR003203">
    <property type="entry name" value="CobU/CobP"/>
</dbReference>
<dbReference type="SUPFAM" id="SSF52540">
    <property type="entry name" value="P-loop containing nucleoside triphosphate hydrolases"/>
    <property type="match status" value="1"/>
</dbReference>